<dbReference type="GO" id="GO:0005886">
    <property type="term" value="C:plasma membrane"/>
    <property type="evidence" value="ECO:0007669"/>
    <property type="project" value="UniProtKB-SubCell"/>
</dbReference>
<dbReference type="PANTHER" id="PTHR30572">
    <property type="entry name" value="MEMBRANE COMPONENT OF TRANSPORTER-RELATED"/>
    <property type="match status" value="1"/>
</dbReference>
<evidence type="ECO:0000256" key="6">
    <source>
        <dbReference type="ARBA" id="ARBA00038076"/>
    </source>
</evidence>
<dbReference type="EMBL" id="DVHF01000034">
    <property type="protein sequence ID" value="HIR56561.1"/>
    <property type="molecule type" value="Genomic_DNA"/>
</dbReference>
<evidence type="ECO:0000313" key="10">
    <source>
        <dbReference type="EMBL" id="HIR56561.1"/>
    </source>
</evidence>
<comment type="similarity">
    <text evidence="6">Belongs to the ABC-4 integral membrane protein family.</text>
</comment>
<gene>
    <name evidence="10" type="ORF">IAA54_02750</name>
</gene>
<evidence type="ECO:0000256" key="7">
    <source>
        <dbReference type="SAM" id="Phobius"/>
    </source>
</evidence>
<keyword evidence="2" id="KW-1003">Cell membrane</keyword>
<evidence type="ECO:0000256" key="3">
    <source>
        <dbReference type="ARBA" id="ARBA00022692"/>
    </source>
</evidence>
<keyword evidence="5 7" id="KW-0472">Membrane</keyword>
<accession>A0A9D1DPG1</accession>
<protein>
    <submittedName>
        <fullName evidence="10">ABC transporter permease</fullName>
    </submittedName>
</protein>
<evidence type="ECO:0000256" key="1">
    <source>
        <dbReference type="ARBA" id="ARBA00004651"/>
    </source>
</evidence>
<dbReference type="Proteomes" id="UP000886785">
    <property type="component" value="Unassembled WGS sequence"/>
</dbReference>
<dbReference type="Pfam" id="PF12704">
    <property type="entry name" value="MacB_PCD"/>
    <property type="match status" value="1"/>
</dbReference>
<dbReference type="Pfam" id="PF02687">
    <property type="entry name" value="FtsX"/>
    <property type="match status" value="1"/>
</dbReference>
<dbReference type="InterPro" id="IPR025857">
    <property type="entry name" value="MacB_PCD"/>
</dbReference>
<feature type="transmembrane region" description="Helical" evidence="7">
    <location>
        <begin position="336"/>
        <end position="359"/>
    </location>
</feature>
<comment type="caution">
    <text evidence="10">The sequence shown here is derived from an EMBL/GenBank/DDBJ whole genome shotgun (WGS) entry which is preliminary data.</text>
</comment>
<evidence type="ECO:0000259" key="8">
    <source>
        <dbReference type="Pfam" id="PF02687"/>
    </source>
</evidence>
<evidence type="ECO:0000256" key="2">
    <source>
        <dbReference type="ARBA" id="ARBA00022475"/>
    </source>
</evidence>
<dbReference type="AlphaFoldDB" id="A0A9D1DPG1"/>
<proteinExistence type="inferred from homology"/>
<evidence type="ECO:0000259" key="9">
    <source>
        <dbReference type="Pfam" id="PF12704"/>
    </source>
</evidence>
<evidence type="ECO:0000256" key="4">
    <source>
        <dbReference type="ARBA" id="ARBA00022989"/>
    </source>
</evidence>
<organism evidence="10 11">
    <name type="scientific">Candidatus Gallacutalibacter pullicola</name>
    <dbReference type="NCBI Taxonomy" id="2840830"/>
    <lineage>
        <taxon>Bacteria</taxon>
        <taxon>Bacillati</taxon>
        <taxon>Bacillota</taxon>
        <taxon>Clostridia</taxon>
        <taxon>Eubacteriales</taxon>
        <taxon>Candidatus Gallacutalibacter</taxon>
    </lineage>
</organism>
<feature type="transmembrane region" description="Helical" evidence="7">
    <location>
        <begin position="379"/>
        <end position="399"/>
    </location>
</feature>
<sequence>MNLLENIRLALEGLRANKMRALLTMLGIIIGIGSVIGIVSIGGAMTNTLTSEVTQLGLNKIAVQVYPRDTSGAWYYTEDDVFTDEIIEEYQRRYSDEVEAVGYSYMLGDATTTVRRVETKASVNGVVPGFEKSYPSSVNITHGRFINESDVNSAKYVAVVAESFAETAFPGVENPVGQEVKLDIQNIGRETFTVIGVYEEQQNGVFVSTTGPTSEFYIPITTAYNIEDYHPAGTQYFYVAATQGIDYTAFAEETAEFFDNYYFNRNDRMHCYTESLESTASMLSDMLGTVSMAIAVIAAISLLVGGIGVMNIMLVSVTERTREIGIRKALGAPDSAIRVQFIVESMIICAIGGILGILLGTGIGSLAGMLLGSPAAPSLSAIVVAVGFSMLIGVFFGFYPANKAAKLDPIESLRYE</sequence>
<dbReference type="InterPro" id="IPR050250">
    <property type="entry name" value="Macrolide_Exporter_MacB"/>
</dbReference>
<feature type="transmembrane region" description="Helical" evidence="7">
    <location>
        <begin position="21"/>
        <end position="45"/>
    </location>
</feature>
<reference evidence="10" key="1">
    <citation type="submission" date="2020-10" db="EMBL/GenBank/DDBJ databases">
        <authorList>
            <person name="Gilroy R."/>
        </authorList>
    </citation>
    <scope>NUCLEOTIDE SEQUENCE</scope>
    <source>
        <strain evidence="10">ChiSjej1B19-7085</strain>
    </source>
</reference>
<reference evidence="10" key="2">
    <citation type="journal article" date="2021" name="PeerJ">
        <title>Extensive microbial diversity within the chicken gut microbiome revealed by metagenomics and culture.</title>
        <authorList>
            <person name="Gilroy R."/>
            <person name="Ravi A."/>
            <person name="Getino M."/>
            <person name="Pursley I."/>
            <person name="Horton D.L."/>
            <person name="Alikhan N.F."/>
            <person name="Baker D."/>
            <person name="Gharbi K."/>
            <person name="Hall N."/>
            <person name="Watson M."/>
            <person name="Adriaenssens E.M."/>
            <person name="Foster-Nyarko E."/>
            <person name="Jarju S."/>
            <person name="Secka A."/>
            <person name="Antonio M."/>
            <person name="Oren A."/>
            <person name="Chaudhuri R.R."/>
            <person name="La Ragione R."/>
            <person name="Hildebrand F."/>
            <person name="Pallen M.J."/>
        </authorList>
    </citation>
    <scope>NUCLEOTIDE SEQUENCE</scope>
    <source>
        <strain evidence="10">ChiSjej1B19-7085</strain>
    </source>
</reference>
<name>A0A9D1DPG1_9FIRM</name>
<dbReference type="InterPro" id="IPR003838">
    <property type="entry name" value="ABC3_permease_C"/>
</dbReference>
<evidence type="ECO:0000256" key="5">
    <source>
        <dbReference type="ARBA" id="ARBA00023136"/>
    </source>
</evidence>
<keyword evidence="3 7" id="KW-0812">Transmembrane</keyword>
<feature type="transmembrane region" description="Helical" evidence="7">
    <location>
        <begin position="292"/>
        <end position="315"/>
    </location>
</feature>
<feature type="domain" description="MacB-like periplasmic core" evidence="9">
    <location>
        <begin position="22"/>
        <end position="254"/>
    </location>
</feature>
<feature type="domain" description="ABC3 transporter permease C-terminal" evidence="8">
    <location>
        <begin position="296"/>
        <end position="409"/>
    </location>
</feature>
<keyword evidence="4 7" id="KW-1133">Transmembrane helix</keyword>
<dbReference type="PANTHER" id="PTHR30572:SF4">
    <property type="entry name" value="ABC TRANSPORTER PERMEASE YTRF"/>
    <property type="match status" value="1"/>
</dbReference>
<evidence type="ECO:0000313" key="11">
    <source>
        <dbReference type="Proteomes" id="UP000886785"/>
    </source>
</evidence>
<comment type="subcellular location">
    <subcellularLocation>
        <location evidence="1">Cell membrane</location>
        <topology evidence="1">Multi-pass membrane protein</topology>
    </subcellularLocation>
</comment>
<dbReference type="GO" id="GO:0022857">
    <property type="term" value="F:transmembrane transporter activity"/>
    <property type="evidence" value="ECO:0007669"/>
    <property type="project" value="TreeGrafter"/>
</dbReference>